<sequence>RGAFGEKPDPNTDATLCNPIPLPGNFKTTFADEAGAVFDLLKSNIDLYISTLVIEPGIWHPRDVAKKVQVVRASFPSEVILSCEDAENSISQLYSLKHSNYRTVEACDIYLLDDSFAVNGVQDCCQPSPVWAPGLCWRGWEDVEIPQV</sequence>
<protein>
    <submittedName>
        <fullName evidence="1">Uncharacterized protein</fullName>
    </submittedName>
</protein>
<evidence type="ECO:0000313" key="2">
    <source>
        <dbReference type="Proteomes" id="UP001150879"/>
    </source>
</evidence>
<organism evidence="1 2">
    <name type="scientific">Penicillium cf. griseofulvum</name>
    <dbReference type="NCBI Taxonomy" id="2972120"/>
    <lineage>
        <taxon>Eukaryota</taxon>
        <taxon>Fungi</taxon>
        <taxon>Dikarya</taxon>
        <taxon>Ascomycota</taxon>
        <taxon>Pezizomycotina</taxon>
        <taxon>Eurotiomycetes</taxon>
        <taxon>Eurotiomycetidae</taxon>
        <taxon>Eurotiales</taxon>
        <taxon>Aspergillaceae</taxon>
        <taxon>Penicillium</taxon>
    </lineage>
</organism>
<proteinExistence type="predicted"/>
<keyword evidence="2" id="KW-1185">Reference proteome</keyword>
<evidence type="ECO:0000313" key="1">
    <source>
        <dbReference type="EMBL" id="KAJ5194097.1"/>
    </source>
</evidence>
<reference evidence="1" key="1">
    <citation type="submission" date="2022-11" db="EMBL/GenBank/DDBJ databases">
        <authorList>
            <person name="Petersen C."/>
        </authorList>
    </citation>
    <scope>NUCLEOTIDE SEQUENCE</scope>
    <source>
        <strain evidence="1">IBT 16849</strain>
    </source>
</reference>
<comment type="caution">
    <text evidence="1">The sequence shown here is derived from an EMBL/GenBank/DDBJ whole genome shotgun (WGS) entry which is preliminary data.</text>
</comment>
<feature type="non-terminal residue" evidence="1">
    <location>
        <position position="148"/>
    </location>
</feature>
<dbReference type="Proteomes" id="UP001150879">
    <property type="component" value="Unassembled WGS sequence"/>
</dbReference>
<name>A0A9W9JDN8_9EURO</name>
<dbReference type="EMBL" id="JAPQKP010000004">
    <property type="protein sequence ID" value="KAJ5194097.1"/>
    <property type="molecule type" value="Genomic_DNA"/>
</dbReference>
<dbReference type="AlphaFoldDB" id="A0A9W9JDN8"/>
<dbReference type="OrthoDB" id="4368169at2759"/>
<reference evidence="1" key="2">
    <citation type="journal article" date="2023" name="IMA Fungus">
        <title>Comparative genomic study of the Penicillium genus elucidates a diverse pangenome and 15 lateral gene transfer events.</title>
        <authorList>
            <person name="Petersen C."/>
            <person name="Sorensen T."/>
            <person name="Nielsen M.R."/>
            <person name="Sondergaard T.E."/>
            <person name="Sorensen J.L."/>
            <person name="Fitzpatrick D.A."/>
            <person name="Frisvad J.C."/>
            <person name="Nielsen K.L."/>
        </authorList>
    </citation>
    <scope>NUCLEOTIDE SEQUENCE</scope>
    <source>
        <strain evidence="1">IBT 16849</strain>
    </source>
</reference>
<accession>A0A9W9JDN8</accession>
<gene>
    <name evidence="1" type="ORF">N7472_006563</name>
</gene>